<dbReference type="Proteomes" id="UP001055439">
    <property type="component" value="Chromosome 10"/>
</dbReference>
<keyword evidence="3" id="KW-1185">Reference proteome</keyword>
<dbReference type="EMBL" id="CP097503">
    <property type="protein sequence ID" value="URD83584.1"/>
    <property type="molecule type" value="Genomic_DNA"/>
</dbReference>
<reference evidence="2" key="1">
    <citation type="submission" date="2022-05" db="EMBL/GenBank/DDBJ databases">
        <title>The Musa troglodytarum L. genome provides insights into the mechanism of non-climacteric behaviour and enrichment of carotenoids.</title>
        <authorList>
            <person name="Wang J."/>
        </authorList>
    </citation>
    <scope>NUCLEOTIDE SEQUENCE</scope>
    <source>
        <tissue evidence="2">Leaf</tissue>
    </source>
</reference>
<feature type="region of interest" description="Disordered" evidence="1">
    <location>
        <begin position="93"/>
        <end position="128"/>
    </location>
</feature>
<evidence type="ECO:0000313" key="3">
    <source>
        <dbReference type="Proteomes" id="UP001055439"/>
    </source>
</evidence>
<feature type="compositionally biased region" description="Low complexity" evidence="1">
    <location>
        <begin position="16"/>
        <end position="26"/>
    </location>
</feature>
<evidence type="ECO:0000313" key="2">
    <source>
        <dbReference type="EMBL" id="URD83584.1"/>
    </source>
</evidence>
<feature type="non-terminal residue" evidence="2">
    <location>
        <position position="1"/>
    </location>
</feature>
<organism evidence="2 3">
    <name type="scientific">Musa troglodytarum</name>
    <name type="common">fe'i banana</name>
    <dbReference type="NCBI Taxonomy" id="320322"/>
    <lineage>
        <taxon>Eukaryota</taxon>
        <taxon>Viridiplantae</taxon>
        <taxon>Streptophyta</taxon>
        <taxon>Embryophyta</taxon>
        <taxon>Tracheophyta</taxon>
        <taxon>Spermatophyta</taxon>
        <taxon>Magnoliopsida</taxon>
        <taxon>Liliopsida</taxon>
        <taxon>Zingiberales</taxon>
        <taxon>Musaceae</taxon>
        <taxon>Musa</taxon>
    </lineage>
</organism>
<dbReference type="AlphaFoldDB" id="A0A9E7ET61"/>
<sequence>ELPQYPRTWIPRAPRPSRSPLRSRPPCAQLSEPPPSSKRPRHRLRRAPHPRHQPPFRKACHDPPRAVQIHDSLAGIVQRNSEEVGDCRLVERSGGPLLELPPAGRGGFEEEGGPEKAADKTDGEEGVGVRWEDMNEGLEETALPDADVDAVVGGRGAGGKGKEFGEGLLGVYHDGGSEGFWGGAAGFHGRDDPLEGSGGESGELTGPPIWRGARRDVSLVACLN</sequence>
<protein>
    <submittedName>
        <fullName evidence="2">Uncharacterized protein</fullName>
    </submittedName>
</protein>
<feature type="compositionally biased region" description="Basic and acidic residues" evidence="1">
    <location>
        <begin position="113"/>
        <end position="123"/>
    </location>
</feature>
<gene>
    <name evidence="2" type="ORF">MUK42_05343</name>
</gene>
<evidence type="ECO:0000256" key="1">
    <source>
        <dbReference type="SAM" id="MobiDB-lite"/>
    </source>
</evidence>
<name>A0A9E7ET61_9LILI</name>
<proteinExistence type="predicted"/>
<feature type="compositionally biased region" description="Basic residues" evidence="1">
    <location>
        <begin position="38"/>
        <end position="55"/>
    </location>
</feature>
<feature type="region of interest" description="Disordered" evidence="1">
    <location>
        <begin position="1"/>
        <end position="62"/>
    </location>
</feature>
<accession>A0A9E7ET61</accession>